<evidence type="ECO:0000256" key="1">
    <source>
        <dbReference type="ARBA" id="ARBA00022679"/>
    </source>
</evidence>
<dbReference type="GO" id="GO:0008999">
    <property type="term" value="F:protein-N-terminal-alanine acetyltransferase activity"/>
    <property type="evidence" value="ECO:0007669"/>
    <property type="project" value="TreeGrafter"/>
</dbReference>
<dbReference type="InterPro" id="IPR016181">
    <property type="entry name" value="Acyl_CoA_acyltransferase"/>
</dbReference>
<evidence type="ECO:0000256" key="3">
    <source>
        <dbReference type="ARBA" id="ARBA00038502"/>
    </source>
</evidence>
<name>A0AAX4HPQ9_9BACT</name>
<feature type="domain" description="N-acetyltransferase" evidence="4">
    <location>
        <begin position="5"/>
        <end position="145"/>
    </location>
</feature>
<dbReference type="GO" id="GO:0005737">
    <property type="term" value="C:cytoplasm"/>
    <property type="evidence" value="ECO:0007669"/>
    <property type="project" value="TreeGrafter"/>
</dbReference>
<evidence type="ECO:0000259" key="4">
    <source>
        <dbReference type="PROSITE" id="PS51186"/>
    </source>
</evidence>
<dbReference type="PROSITE" id="PS51186">
    <property type="entry name" value="GNAT"/>
    <property type="match status" value="1"/>
</dbReference>
<dbReference type="EMBL" id="CP139487">
    <property type="protein sequence ID" value="WPU65308.1"/>
    <property type="molecule type" value="Genomic_DNA"/>
</dbReference>
<comment type="similarity">
    <text evidence="3">Belongs to the acetyltransferase family. RimJ subfamily.</text>
</comment>
<dbReference type="Pfam" id="PF13302">
    <property type="entry name" value="Acetyltransf_3"/>
    <property type="match status" value="1"/>
</dbReference>
<evidence type="ECO:0000256" key="2">
    <source>
        <dbReference type="ARBA" id="ARBA00023315"/>
    </source>
</evidence>
<accession>A0AAX4HPQ9</accession>
<dbReference type="InterPro" id="IPR051531">
    <property type="entry name" value="N-acetyltransferase"/>
</dbReference>
<gene>
    <name evidence="5" type="ORF">SOO65_00945</name>
</gene>
<evidence type="ECO:0000313" key="5">
    <source>
        <dbReference type="EMBL" id="WPU65308.1"/>
    </source>
</evidence>
<sequence>MNENLVLEPISSKHFEEWKTILAPLPLTQGTFNFFLDMMNNQSNSDSSYVYIVKTAEGELLGNVSVMNIRRGELQSGLVECKILESHRQKGFGERALKAIEDIAFTKLQLNKIEVYAPEKNQAAQKLLKKLGYQQDSDLFVKIKS</sequence>
<dbReference type="RefSeq" id="WP_321395542.1">
    <property type="nucleotide sequence ID" value="NZ_CP139487.1"/>
</dbReference>
<dbReference type="AlphaFoldDB" id="A0AAX4HPQ9"/>
<dbReference type="Gene3D" id="3.40.630.30">
    <property type="match status" value="1"/>
</dbReference>
<protein>
    <submittedName>
        <fullName evidence="5">GNAT family N-acetyltransferase</fullName>
    </submittedName>
</protein>
<organism evidence="5 6">
    <name type="scientific">Peredibacter starrii</name>
    <dbReference type="NCBI Taxonomy" id="28202"/>
    <lineage>
        <taxon>Bacteria</taxon>
        <taxon>Pseudomonadati</taxon>
        <taxon>Bdellovibrionota</taxon>
        <taxon>Bacteriovoracia</taxon>
        <taxon>Bacteriovoracales</taxon>
        <taxon>Bacteriovoracaceae</taxon>
        <taxon>Peredibacter</taxon>
    </lineage>
</organism>
<dbReference type="Proteomes" id="UP001324634">
    <property type="component" value="Chromosome"/>
</dbReference>
<reference evidence="5 6" key="1">
    <citation type="submission" date="2023-11" db="EMBL/GenBank/DDBJ databases">
        <title>Peredibacter starrii A3.12.</title>
        <authorList>
            <person name="Mitchell R.J."/>
        </authorList>
    </citation>
    <scope>NUCLEOTIDE SEQUENCE [LARGE SCALE GENOMIC DNA]</scope>
    <source>
        <strain evidence="5 6">A3.12</strain>
    </source>
</reference>
<dbReference type="PANTHER" id="PTHR43792">
    <property type="entry name" value="GNAT FAMILY, PUTATIVE (AFU_ORTHOLOGUE AFUA_3G00765)-RELATED-RELATED"/>
    <property type="match status" value="1"/>
</dbReference>
<dbReference type="SUPFAM" id="SSF55729">
    <property type="entry name" value="Acyl-CoA N-acyltransferases (Nat)"/>
    <property type="match status" value="1"/>
</dbReference>
<proteinExistence type="inferred from homology"/>
<evidence type="ECO:0000313" key="6">
    <source>
        <dbReference type="Proteomes" id="UP001324634"/>
    </source>
</evidence>
<dbReference type="KEGG" id="psti:SOO65_00945"/>
<dbReference type="InterPro" id="IPR000182">
    <property type="entry name" value="GNAT_dom"/>
</dbReference>
<keyword evidence="2" id="KW-0012">Acyltransferase</keyword>
<keyword evidence="1" id="KW-0808">Transferase</keyword>
<dbReference type="PANTHER" id="PTHR43792:SF8">
    <property type="entry name" value="[RIBOSOMAL PROTEIN US5]-ALANINE N-ACETYLTRANSFERASE"/>
    <property type="match status" value="1"/>
</dbReference>
<keyword evidence="6" id="KW-1185">Reference proteome</keyword>